<dbReference type="Pfam" id="PF04316">
    <property type="entry name" value="FlgM"/>
    <property type="match status" value="1"/>
</dbReference>
<evidence type="ECO:0000313" key="12">
    <source>
        <dbReference type="Proteomes" id="UP001163266"/>
    </source>
</evidence>
<evidence type="ECO:0000256" key="4">
    <source>
        <dbReference type="ARBA" id="ARBA00022795"/>
    </source>
</evidence>
<feature type="domain" description="Anti-sigma-28 factor FlgM C-terminal" evidence="10">
    <location>
        <begin position="49"/>
        <end position="94"/>
    </location>
</feature>
<accession>A0ABY6MUS0</accession>
<evidence type="ECO:0000256" key="7">
    <source>
        <dbReference type="ARBA" id="ARBA00024739"/>
    </source>
</evidence>
<keyword evidence="11" id="KW-0282">Flagellum</keyword>
<dbReference type="Proteomes" id="UP001163266">
    <property type="component" value="Chromosome"/>
</dbReference>
<dbReference type="NCBIfam" id="TIGR03824">
    <property type="entry name" value="FlgM_jcvi"/>
    <property type="match status" value="1"/>
</dbReference>
<keyword evidence="5" id="KW-0805">Transcription regulation</keyword>
<keyword evidence="3" id="KW-0678">Repressor</keyword>
<evidence type="ECO:0000256" key="5">
    <source>
        <dbReference type="ARBA" id="ARBA00023015"/>
    </source>
</evidence>
<evidence type="ECO:0000256" key="3">
    <source>
        <dbReference type="ARBA" id="ARBA00022491"/>
    </source>
</evidence>
<gene>
    <name evidence="11" type="primary">flgM</name>
    <name evidence="11" type="ORF">OMP39_04040</name>
</gene>
<dbReference type="EMBL" id="CP110257">
    <property type="protein sequence ID" value="UZD55758.1"/>
    <property type="molecule type" value="Genomic_DNA"/>
</dbReference>
<evidence type="ECO:0000259" key="10">
    <source>
        <dbReference type="Pfam" id="PF04316"/>
    </source>
</evidence>
<feature type="compositionally biased region" description="Low complexity" evidence="9">
    <location>
        <begin position="9"/>
        <end position="36"/>
    </location>
</feature>
<organism evidence="11 12">
    <name type="scientific">Caldimonas aquatica</name>
    <dbReference type="NCBI Taxonomy" id="376175"/>
    <lineage>
        <taxon>Bacteria</taxon>
        <taxon>Pseudomonadati</taxon>
        <taxon>Pseudomonadota</taxon>
        <taxon>Betaproteobacteria</taxon>
        <taxon>Burkholderiales</taxon>
        <taxon>Sphaerotilaceae</taxon>
        <taxon>Caldimonas</taxon>
    </lineage>
</organism>
<evidence type="ECO:0000256" key="2">
    <source>
        <dbReference type="ARBA" id="ARBA00017823"/>
    </source>
</evidence>
<dbReference type="InterPro" id="IPR035890">
    <property type="entry name" value="Anti-sigma-28_factor_FlgM_sf"/>
</dbReference>
<protein>
    <recommendedName>
        <fullName evidence="2">Negative regulator of flagellin synthesis</fullName>
    </recommendedName>
    <alternativeName>
        <fullName evidence="8">Anti-sigma-28 factor</fullName>
    </alternativeName>
</protein>
<evidence type="ECO:0000256" key="6">
    <source>
        <dbReference type="ARBA" id="ARBA00023163"/>
    </source>
</evidence>
<dbReference type="InterPro" id="IPR031316">
    <property type="entry name" value="FlgM_C"/>
</dbReference>
<dbReference type="SUPFAM" id="SSF101498">
    <property type="entry name" value="Anti-sigma factor FlgM"/>
    <property type="match status" value="1"/>
</dbReference>
<dbReference type="InterPro" id="IPR007412">
    <property type="entry name" value="FlgM"/>
</dbReference>
<evidence type="ECO:0000256" key="8">
    <source>
        <dbReference type="ARBA" id="ARBA00030117"/>
    </source>
</evidence>
<keyword evidence="11" id="KW-0966">Cell projection</keyword>
<evidence type="ECO:0000313" key="11">
    <source>
        <dbReference type="EMBL" id="UZD55758.1"/>
    </source>
</evidence>
<evidence type="ECO:0000256" key="9">
    <source>
        <dbReference type="SAM" id="MobiDB-lite"/>
    </source>
</evidence>
<comment type="function">
    <text evidence="7">Responsible for the coupling of flagellin expression to flagellar assembly by preventing expression of the flagellin genes when a component of the middle class of proteins is defective. It negatively regulates flagellar genes by inhibiting the activity of FliA by directly binding to FliA.</text>
</comment>
<name>A0ABY6MUS0_9BURK</name>
<reference evidence="11" key="1">
    <citation type="submission" date="2022-10" db="EMBL/GenBank/DDBJ databases">
        <title>Complete genome sequence of Schlegelella aquatica LMG 23380.</title>
        <authorList>
            <person name="Musilova J."/>
            <person name="Kourilova X."/>
            <person name="Bezdicek M."/>
            <person name="Hermankova K."/>
            <person name="Obruca S."/>
            <person name="Sedlar K."/>
        </authorList>
    </citation>
    <scope>NUCLEOTIDE SEQUENCE</scope>
    <source>
        <strain evidence="11">LMG 23380</strain>
    </source>
</reference>
<dbReference type="RefSeq" id="WP_264893512.1">
    <property type="nucleotide sequence ID" value="NZ_CP110257.1"/>
</dbReference>
<keyword evidence="12" id="KW-1185">Reference proteome</keyword>
<keyword evidence="11" id="KW-0969">Cilium</keyword>
<evidence type="ECO:0000256" key="1">
    <source>
        <dbReference type="ARBA" id="ARBA00005322"/>
    </source>
</evidence>
<sequence length="106" mass="10523">MKIGNSVETPAVAGHGAAPARPAAGESAAAGRSAAAAETGGAAAGSVTVKLSSTATALLASNAEFDAQKVEAIRQAIADGTYRVNPEAIADKLIANARELLDRRSH</sequence>
<feature type="region of interest" description="Disordered" evidence="9">
    <location>
        <begin position="1"/>
        <end position="36"/>
    </location>
</feature>
<proteinExistence type="inferred from homology"/>
<keyword evidence="4" id="KW-1005">Bacterial flagellum biogenesis</keyword>
<comment type="similarity">
    <text evidence="1">Belongs to the FlgM family.</text>
</comment>
<keyword evidence="6" id="KW-0804">Transcription</keyword>